<keyword evidence="3" id="KW-1185">Reference proteome</keyword>
<evidence type="ECO:0000313" key="3">
    <source>
        <dbReference type="Proteomes" id="UP000031014"/>
    </source>
</evidence>
<keyword evidence="1" id="KW-0472">Membrane</keyword>
<evidence type="ECO:0000256" key="1">
    <source>
        <dbReference type="SAM" id="Phobius"/>
    </source>
</evidence>
<feature type="transmembrane region" description="Helical" evidence="1">
    <location>
        <begin position="6"/>
        <end position="24"/>
    </location>
</feature>
<dbReference type="RefSeq" id="WP_041964186.1">
    <property type="nucleotide sequence ID" value="NZ_BASE01000008.1"/>
</dbReference>
<dbReference type="Proteomes" id="UP000031014">
    <property type="component" value="Unassembled WGS sequence"/>
</dbReference>
<keyword evidence="1" id="KW-0812">Transmembrane</keyword>
<gene>
    <name evidence="2" type="ORF">SAMD00020551_0379</name>
</gene>
<sequence>MKLIKGVVISIAIVIVTWFAIDLIRYGDYDGKKLIDEVTEDTLVLVELKILPEASYMPLEVKITAETLITGVGPQTLFLDNINDLKQGQKVRVWYNTNSDNENIAEKVVVYNLF</sequence>
<accession>A0A0A8WZP9</accession>
<dbReference type="EMBL" id="BASE01000008">
    <property type="protein sequence ID" value="GAM12247.1"/>
    <property type="molecule type" value="Genomic_DNA"/>
</dbReference>
<name>A0A0A8WZP9_MESS1</name>
<keyword evidence="1" id="KW-1133">Transmembrane helix</keyword>
<protein>
    <recommendedName>
        <fullName evidence="4">DUF3221 domain-containing protein</fullName>
    </recommendedName>
</protein>
<organism evidence="2 3">
    <name type="scientific">Mesobacillus selenatarsenatis (strain DSM 18680 / JCM 14380 / FERM P-15431 / SF-1)</name>
    <dbReference type="NCBI Taxonomy" id="1321606"/>
    <lineage>
        <taxon>Bacteria</taxon>
        <taxon>Bacillati</taxon>
        <taxon>Bacillota</taxon>
        <taxon>Bacilli</taxon>
        <taxon>Bacillales</taxon>
        <taxon>Bacillaceae</taxon>
        <taxon>Mesobacillus</taxon>
    </lineage>
</organism>
<evidence type="ECO:0000313" key="2">
    <source>
        <dbReference type="EMBL" id="GAM12247.1"/>
    </source>
</evidence>
<comment type="caution">
    <text evidence="2">The sequence shown here is derived from an EMBL/GenBank/DDBJ whole genome shotgun (WGS) entry which is preliminary data.</text>
</comment>
<proteinExistence type="predicted"/>
<dbReference type="AlphaFoldDB" id="A0A0A8WZP9"/>
<evidence type="ECO:0008006" key="4">
    <source>
        <dbReference type="Google" id="ProtNLM"/>
    </source>
</evidence>
<dbReference type="OrthoDB" id="2872767at2"/>
<reference evidence="2 3" key="1">
    <citation type="submission" date="2013-06" db="EMBL/GenBank/DDBJ databases">
        <title>Whole genome shotgun sequence of Bacillus selenatarsenatis SF-1.</title>
        <authorList>
            <person name="Kuroda M."/>
            <person name="Sei K."/>
            <person name="Yamashita M."/>
            <person name="Ike M."/>
        </authorList>
    </citation>
    <scope>NUCLEOTIDE SEQUENCE [LARGE SCALE GENOMIC DNA]</scope>
    <source>
        <strain evidence="2 3">SF-1</strain>
    </source>
</reference>